<dbReference type="InterPro" id="IPR036055">
    <property type="entry name" value="LDL_receptor-like_sf"/>
</dbReference>
<feature type="chain" id="PRO_5008406154" description="Secreted protein" evidence="3">
    <location>
        <begin position="21"/>
        <end position="103"/>
    </location>
</feature>
<name>A0A1B0CTL0_LUTLO</name>
<dbReference type="EMBL" id="AJWK01027762">
    <property type="status" value="NOT_ANNOTATED_CDS"/>
    <property type="molecule type" value="Genomic_DNA"/>
</dbReference>
<feature type="disulfide bond" evidence="2">
    <location>
        <begin position="69"/>
        <end position="87"/>
    </location>
</feature>
<feature type="disulfide bond" evidence="2">
    <location>
        <begin position="62"/>
        <end position="74"/>
    </location>
</feature>
<proteinExistence type="predicted"/>
<dbReference type="Gene3D" id="4.10.400.10">
    <property type="entry name" value="Low-density Lipoprotein Receptor"/>
    <property type="match status" value="1"/>
</dbReference>
<dbReference type="VEuPathDB" id="VectorBase:LLONM1_003776"/>
<reference evidence="4" key="1">
    <citation type="submission" date="2020-05" db="UniProtKB">
        <authorList>
            <consortium name="EnsemblMetazoa"/>
        </authorList>
    </citation>
    <scope>IDENTIFICATION</scope>
    <source>
        <strain evidence="4">Jacobina</strain>
    </source>
</reference>
<comment type="caution">
    <text evidence="2">Lacks conserved residue(s) required for the propagation of feature annotation.</text>
</comment>
<dbReference type="VEuPathDB" id="VectorBase:LLOJ008210"/>
<evidence type="ECO:0000256" key="1">
    <source>
        <dbReference type="ARBA" id="ARBA00023157"/>
    </source>
</evidence>
<dbReference type="Pfam" id="PF00057">
    <property type="entry name" value="Ldl_recept_a"/>
    <property type="match status" value="1"/>
</dbReference>
<feature type="signal peptide" evidence="3">
    <location>
        <begin position="1"/>
        <end position="20"/>
    </location>
</feature>
<evidence type="ECO:0000313" key="5">
    <source>
        <dbReference type="Proteomes" id="UP000092461"/>
    </source>
</evidence>
<evidence type="ECO:0000256" key="3">
    <source>
        <dbReference type="SAM" id="SignalP"/>
    </source>
</evidence>
<accession>A0A1B0CTL0</accession>
<dbReference type="Proteomes" id="UP000092461">
    <property type="component" value="Unassembled WGS sequence"/>
</dbReference>
<dbReference type="FunFam" id="4.10.400.10:FF:000005">
    <property type="entry name" value="low-density lipoprotein receptor-related protein 1B"/>
    <property type="match status" value="1"/>
</dbReference>
<keyword evidence="5" id="KW-1185">Reference proteome</keyword>
<dbReference type="EMBL" id="AJWK01027761">
    <property type="status" value="NOT_ANNOTATED_CDS"/>
    <property type="molecule type" value="Genomic_DNA"/>
</dbReference>
<dbReference type="EMBL" id="AJWK01027763">
    <property type="status" value="NOT_ANNOTATED_CDS"/>
    <property type="molecule type" value="Genomic_DNA"/>
</dbReference>
<sequence>MCIWLSRTLTWFLLISFAFGGHIVPKVPSLADDSGSDTTATDHARLLPPTLHATLNKSNLECTHRQFQCTDGSCIHMSFVCDGENDCPDGKDELPEECSITGK</sequence>
<organism evidence="4 5">
    <name type="scientific">Lutzomyia longipalpis</name>
    <name type="common">Sand fly</name>
    <dbReference type="NCBI Taxonomy" id="7200"/>
    <lineage>
        <taxon>Eukaryota</taxon>
        <taxon>Metazoa</taxon>
        <taxon>Ecdysozoa</taxon>
        <taxon>Arthropoda</taxon>
        <taxon>Hexapoda</taxon>
        <taxon>Insecta</taxon>
        <taxon>Pterygota</taxon>
        <taxon>Neoptera</taxon>
        <taxon>Endopterygota</taxon>
        <taxon>Diptera</taxon>
        <taxon>Nematocera</taxon>
        <taxon>Psychodoidea</taxon>
        <taxon>Psychodidae</taxon>
        <taxon>Lutzomyia</taxon>
        <taxon>Lutzomyia</taxon>
    </lineage>
</organism>
<dbReference type="SMART" id="SM00192">
    <property type="entry name" value="LDLa"/>
    <property type="match status" value="1"/>
</dbReference>
<dbReference type="AlphaFoldDB" id="A0A1B0CTL0"/>
<keyword evidence="1 2" id="KW-1015">Disulfide bond</keyword>
<evidence type="ECO:0008006" key="6">
    <source>
        <dbReference type="Google" id="ProtNLM"/>
    </source>
</evidence>
<dbReference type="SUPFAM" id="SSF57424">
    <property type="entry name" value="LDL receptor-like module"/>
    <property type="match status" value="1"/>
</dbReference>
<dbReference type="CDD" id="cd00112">
    <property type="entry name" value="LDLa"/>
    <property type="match status" value="1"/>
</dbReference>
<dbReference type="EnsemblMetazoa" id="LLOJ008210-RA">
    <property type="protein sequence ID" value="LLOJ008210-PA"/>
    <property type="gene ID" value="LLOJ008210"/>
</dbReference>
<dbReference type="InterPro" id="IPR002172">
    <property type="entry name" value="LDrepeatLR_classA_rpt"/>
</dbReference>
<evidence type="ECO:0000256" key="2">
    <source>
        <dbReference type="PROSITE-ProRule" id="PRU00124"/>
    </source>
</evidence>
<keyword evidence="3" id="KW-0732">Signal</keyword>
<dbReference type="PROSITE" id="PS50068">
    <property type="entry name" value="LDLRA_2"/>
    <property type="match status" value="1"/>
</dbReference>
<protein>
    <recommendedName>
        <fullName evidence="6">Secreted protein</fullName>
    </recommendedName>
</protein>
<evidence type="ECO:0000313" key="4">
    <source>
        <dbReference type="EnsemblMetazoa" id="LLOJ008210-PA"/>
    </source>
</evidence>